<evidence type="ECO:0000256" key="1">
    <source>
        <dbReference type="SAM" id="Phobius"/>
    </source>
</evidence>
<dbReference type="AlphaFoldDB" id="A0A8D8SY11"/>
<proteinExistence type="predicted"/>
<evidence type="ECO:0000313" key="3">
    <source>
        <dbReference type="EMBL" id="CAG6674427.1"/>
    </source>
</evidence>
<dbReference type="EMBL" id="HBUF01233783">
    <property type="protein sequence ID" value="CAG6674427.1"/>
    <property type="molecule type" value="Transcribed_RNA"/>
</dbReference>
<feature type="transmembrane region" description="Helical" evidence="1">
    <location>
        <begin position="79"/>
        <end position="103"/>
    </location>
</feature>
<sequence length="105" mass="12626">MCHRVVIFLCLIISHYCVNHLNYEIFNVNNYNCCIMYLKIILFFIFNKPNTLDKNSKLTVPPLYLSTLFCFLFNNSNSIFVFCLSLIHGYVYLEMLIFCYKYFKK</sequence>
<name>A0A8D8SY11_9HEMI</name>
<keyword evidence="1" id="KW-0812">Transmembrane</keyword>
<feature type="transmembrane region" description="Helical" evidence="1">
    <location>
        <begin position="29"/>
        <end position="46"/>
    </location>
</feature>
<keyword evidence="1" id="KW-0472">Membrane</keyword>
<reference evidence="3" key="1">
    <citation type="submission" date="2021-05" db="EMBL/GenBank/DDBJ databases">
        <authorList>
            <person name="Alioto T."/>
            <person name="Alioto T."/>
            <person name="Gomez Garrido J."/>
        </authorList>
    </citation>
    <scope>NUCLEOTIDE SEQUENCE</scope>
</reference>
<feature type="chain" id="PRO_5035703480" evidence="2">
    <location>
        <begin position="18"/>
        <end position="105"/>
    </location>
</feature>
<evidence type="ECO:0000256" key="2">
    <source>
        <dbReference type="SAM" id="SignalP"/>
    </source>
</evidence>
<accession>A0A8D8SY11</accession>
<dbReference type="EMBL" id="HBUF01233784">
    <property type="protein sequence ID" value="CAG6674429.1"/>
    <property type="molecule type" value="Transcribed_RNA"/>
</dbReference>
<organism evidence="3">
    <name type="scientific">Cacopsylla melanoneura</name>
    <dbReference type="NCBI Taxonomy" id="428564"/>
    <lineage>
        <taxon>Eukaryota</taxon>
        <taxon>Metazoa</taxon>
        <taxon>Ecdysozoa</taxon>
        <taxon>Arthropoda</taxon>
        <taxon>Hexapoda</taxon>
        <taxon>Insecta</taxon>
        <taxon>Pterygota</taxon>
        <taxon>Neoptera</taxon>
        <taxon>Paraneoptera</taxon>
        <taxon>Hemiptera</taxon>
        <taxon>Sternorrhyncha</taxon>
        <taxon>Psylloidea</taxon>
        <taxon>Psyllidae</taxon>
        <taxon>Psyllinae</taxon>
        <taxon>Cacopsylla</taxon>
    </lineage>
</organism>
<keyword evidence="1" id="KW-1133">Transmembrane helix</keyword>
<keyword evidence="2" id="KW-0732">Signal</keyword>
<feature type="signal peptide" evidence="2">
    <location>
        <begin position="1"/>
        <end position="17"/>
    </location>
</feature>
<protein>
    <submittedName>
        <fullName evidence="3">Uncharacterized protein</fullName>
    </submittedName>
</protein>